<evidence type="ECO:0000256" key="1">
    <source>
        <dbReference type="ARBA" id="ARBA00023015"/>
    </source>
</evidence>
<protein>
    <submittedName>
        <fullName evidence="6">Tetracycline repressor protein class D</fullName>
    </submittedName>
</protein>
<name>A0A7K0DLV2_9NOCA</name>
<dbReference type="Pfam" id="PF00440">
    <property type="entry name" value="TetR_N"/>
    <property type="match status" value="1"/>
</dbReference>
<evidence type="ECO:0000256" key="2">
    <source>
        <dbReference type="ARBA" id="ARBA00023125"/>
    </source>
</evidence>
<dbReference type="PANTHER" id="PTHR30055:SF151">
    <property type="entry name" value="TRANSCRIPTIONAL REGULATORY PROTEIN"/>
    <property type="match status" value="1"/>
</dbReference>
<evidence type="ECO:0000256" key="3">
    <source>
        <dbReference type="ARBA" id="ARBA00023163"/>
    </source>
</evidence>
<dbReference type="Gene3D" id="1.10.357.10">
    <property type="entry name" value="Tetracycline Repressor, domain 2"/>
    <property type="match status" value="1"/>
</dbReference>
<gene>
    <name evidence="6" type="primary">tetR_3</name>
    <name evidence="6" type="ORF">NRB56_18450</name>
</gene>
<keyword evidence="1" id="KW-0805">Transcription regulation</keyword>
<dbReference type="OrthoDB" id="3614211at2"/>
<dbReference type="InterPro" id="IPR050109">
    <property type="entry name" value="HTH-type_TetR-like_transc_reg"/>
</dbReference>
<dbReference type="InterPro" id="IPR001647">
    <property type="entry name" value="HTH_TetR"/>
</dbReference>
<dbReference type="InterPro" id="IPR009057">
    <property type="entry name" value="Homeodomain-like_sf"/>
</dbReference>
<accession>A0A7K0DLV2</accession>
<evidence type="ECO:0000313" key="6">
    <source>
        <dbReference type="EMBL" id="MQY26282.1"/>
    </source>
</evidence>
<dbReference type="SUPFAM" id="SSF46689">
    <property type="entry name" value="Homeodomain-like"/>
    <property type="match status" value="1"/>
</dbReference>
<dbReference type="SUPFAM" id="SSF48498">
    <property type="entry name" value="Tetracyclin repressor-like, C-terminal domain"/>
    <property type="match status" value="1"/>
</dbReference>
<dbReference type="GO" id="GO:0003700">
    <property type="term" value="F:DNA-binding transcription factor activity"/>
    <property type="evidence" value="ECO:0007669"/>
    <property type="project" value="TreeGrafter"/>
</dbReference>
<evidence type="ECO:0000256" key="4">
    <source>
        <dbReference type="PROSITE-ProRule" id="PRU00335"/>
    </source>
</evidence>
<organism evidence="6 7">
    <name type="scientific">Nocardia aurantia</name>
    <dbReference type="NCBI Taxonomy" id="2585199"/>
    <lineage>
        <taxon>Bacteria</taxon>
        <taxon>Bacillati</taxon>
        <taxon>Actinomycetota</taxon>
        <taxon>Actinomycetes</taxon>
        <taxon>Mycobacteriales</taxon>
        <taxon>Nocardiaceae</taxon>
        <taxon>Nocardia</taxon>
    </lineage>
</organism>
<reference evidence="6 7" key="1">
    <citation type="submission" date="2019-10" db="EMBL/GenBank/DDBJ databases">
        <title>Nocardia macrotermitis sp. nov. and Nocardia aurantia sp. nov., isolated from the gut of fungus growing-termite Macrotermes natalensis.</title>
        <authorList>
            <person name="Benndorf R."/>
            <person name="Schwitalla J."/>
            <person name="Martin K."/>
            <person name="De Beer W."/>
            <person name="Kaster A.-K."/>
            <person name="Vollmers J."/>
            <person name="Poulsen M."/>
            <person name="Beemelmanns C."/>
        </authorList>
    </citation>
    <scope>NUCLEOTIDE SEQUENCE [LARGE SCALE GENOMIC DNA]</scope>
    <source>
        <strain evidence="6 7">RB56</strain>
    </source>
</reference>
<dbReference type="PRINTS" id="PR00455">
    <property type="entry name" value="HTHTETR"/>
</dbReference>
<keyword evidence="2 4" id="KW-0238">DNA-binding</keyword>
<feature type="DNA-binding region" description="H-T-H motif" evidence="4">
    <location>
        <begin position="28"/>
        <end position="47"/>
    </location>
</feature>
<dbReference type="PANTHER" id="PTHR30055">
    <property type="entry name" value="HTH-TYPE TRANSCRIPTIONAL REGULATOR RUTR"/>
    <property type="match status" value="1"/>
</dbReference>
<keyword evidence="7" id="KW-1185">Reference proteome</keyword>
<dbReference type="EMBL" id="WEGI01000003">
    <property type="protein sequence ID" value="MQY26282.1"/>
    <property type="molecule type" value="Genomic_DNA"/>
</dbReference>
<dbReference type="Proteomes" id="UP000431401">
    <property type="component" value="Unassembled WGS sequence"/>
</dbReference>
<dbReference type="GO" id="GO:0000976">
    <property type="term" value="F:transcription cis-regulatory region binding"/>
    <property type="evidence" value="ECO:0007669"/>
    <property type="project" value="TreeGrafter"/>
</dbReference>
<feature type="domain" description="HTH tetR-type" evidence="5">
    <location>
        <begin position="5"/>
        <end position="65"/>
    </location>
</feature>
<sequence>MTEPKLTRAAIVDAAVAMADETGLDALSMRRIAERIGVGAMSLYRHVPNKDALLAAMTDEVARRYPYPEPEPDWTWRDRVRVAGEIDWQLYRQHPWVLFTFAVPRYNFGPHSLACLEWLVAGFAELTDDPRTATRMSLSLWSYLAGIAVQQVSVGFLAEHDGDEEEPSGLAALLDGEPRWPVPPALEPLVGSGRGDLLDPYRLLRAGLDALCDGFAAQAGAAAQNRK</sequence>
<dbReference type="InterPro" id="IPR036271">
    <property type="entry name" value="Tet_transcr_reg_TetR-rel_C_sf"/>
</dbReference>
<comment type="caution">
    <text evidence="6">The sequence shown here is derived from an EMBL/GenBank/DDBJ whole genome shotgun (WGS) entry which is preliminary data.</text>
</comment>
<proteinExistence type="predicted"/>
<evidence type="ECO:0000313" key="7">
    <source>
        <dbReference type="Proteomes" id="UP000431401"/>
    </source>
</evidence>
<dbReference type="AlphaFoldDB" id="A0A7K0DLV2"/>
<dbReference type="PROSITE" id="PS50977">
    <property type="entry name" value="HTH_TETR_2"/>
    <property type="match status" value="1"/>
</dbReference>
<evidence type="ECO:0000259" key="5">
    <source>
        <dbReference type="PROSITE" id="PS50977"/>
    </source>
</evidence>
<keyword evidence="3" id="KW-0804">Transcription</keyword>
<dbReference type="RefSeq" id="WP_153340261.1">
    <property type="nucleotide sequence ID" value="NZ_WEGI01000003.1"/>
</dbReference>